<dbReference type="GO" id="GO:0004057">
    <property type="term" value="F:arginyl-tRNA--protein transferase activity"/>
    <property type="evidence" value="ECO:0007669"/>
    <property type="project" value="UniProtKB-EC"/>
</dbReference>
<name>A0AAD1UEF4_EUPCR</name>
<evidence type="ECO:0000313" key="9">
    <source>
        <dbReference type="Proteomes" id="UP001295684"/>
    </source>
</evidence>
<comment type="caution">
    <text evidence="8">The sequence shown here is derived from an EMBL/GenBank/DDBJ whole genome shotgun (WGS) entry which is preliminary data.</text>
</comment>
<evidence type="ECO:0000256" key="3">
    <source>
        <dbReference type="ARBA" id="ARBA00022679"/>
    </source>
</evidence>
<keyword evidence="4" id="KW-0012">Acyltransferase</keyword>
<evidence type="ECO:0000256" key="2">
    <source>
        <dbReference type="ARBA" id="ARBA00012025"/>
    </source>
</evidence>
<dbReference type="InterPro" id="IPR030700">
    <property type="entry name" value="N-end_Aminoacyl_Trfase"/>
</dbReference>
<dbReference type="Pfam" id="PF04377">
    <property type="entry name" value="ATE_C"/>
    <property type="match status" value="1"/>
</dbReference>
<sequence length="503" mass="58650">MESLSETPPAIPEDSEVNSKSVLNIKWNRLSNDPVSCPYCKNIGENKLHITVLTTTKLRTDDYEKLLDLGWIKDCARHLFKPDTINSCCPFYTTRLDSLEFKISKQQKKHMKRFNQYLNGERELELKTEVVVPKPEQEELANKKGQDTQTTDQQAQDIPQKDEKPQPNEFGEIGYIETGEEQKIAIEAGNSRPYTDFFDEFVPNTTKESERAHKYTVSLHRCICYQEVLDLYQKFQYARFDEVKTKTDFMEQRTNSCLFDPKDPAFRSTKTVKDETRRDEGRVFKDEGIYPEYYGTYYMHHRIDGKLVACSILDITEHNICSELTFYDPAYSGLCLGHVTAVREMEYMRKIRKEFNNNCRYYYMSEYLYNSPRSQYKICMHPIKLLCPFTYTYVPLTASLISQIKAREPQLNPDSPPKPLVPETDSPQETSGESEPDQDSARPVGESKLSKWTKSLKIMSSKDTMLPLKSYGPARRLHLRRVLESYYENMGDTLLNDFVCEYL</sequence>
<organism evidence="8 9">
    <name type="scientific">Euplotes crassus</name>
    <dbReference type="NCBI Taxonomy" id="5936"/>
    <lineage>
        <taxon>Eukaryota</taxon>
        <taxon>Sar</taxon>
        <taxon>Alveolata</taxon>
        <taxon>Ciliophora</taxon>
        <taxon>Intramacronucleata</taxon>
        <taxon>Spirotrichea</taxon>
        <taxon>Hypotrichia</taxon>
        <taxon>Euplotida</taxon>
        <taxon>Euplotidae</taxon>
        <taxon>Moneuplotes</taxon>
    </lineage>
</organism>
<dbReference type="EC" id="2.3.2.8" evidence="2"/>
<dbReference type="EMBL" id="CAMPGE010005057">
    <property type="protein sequence ID" value="CAI2363904.1"/>
    <property type="molecule type" value="Genomic_DNA"/>
</dbReference>
<accession>A0AAD1UEF4</accession>
<evidence type="ECO:0000256" key="1">
    <source>
        <dbReference type="ARBA" id="ARBA00009991"/>
    </source>
</evidence>
<protein>
    <recommendedName>
        <fullName evidence="2">arginyltransferase</fullName>
        <ecNumber evidence="2">2.3.2.8</ecNumber>
    </recommendedName>
</protein>
<dbReference type="Pfam" id="PF04376">
    <property type="entry name" value="ATE_N"/>
    <property type="match status" value="1"/>
</dbReference>
<reference evidence="8" key="1">
    <citation type="submission" date="2023-07" db="EMBL/GenBank/DDBJ databases">
        <authorList>
            <consortium name="AG Swart"/>
            <person name="Singh M."/>
            <person name="Singh A."/>
            <person name="Seah K."/>
            <person name="Emmerich C."/>
        </authorList>
    </citation>
    <scope>NUCLEOTIDE SEQUENCE</scope>
    <source>
        <strain evidence="8">DP1</strain>
    </source>
</reference>
<dbReference type="InterPro" id="IPR007471">
    <property type="entry name" value="N-end_Aminoacyl_Trfase_N"/>
</dbReference>
<dbReference type="PANTHER" id="PTHR21367">
    <property type="entry name" value="ARGININE-TRNA-PROTEIN TRANSFERASE 1"/>
    <property type="match status" value="1"/>
</dbReference>
<feature type="region of interest" description="Disordered" evidence="5">
    <location>
        <begin position="409"/>
        <end position="447"/>
    </location>
</feature>
<evidence type="ECO:0000256" key="5">
    <source>
        <dbReference type="SAM" id="MobiDB-lite"/>
    </source>
</evidence>
<dbReference type="InterPro" id="IPR007472">
    <property type="entry name" value="N-end_Aminoacyl_Trfase_C"/>
</dbReference>
<feature type="compositionally biased region" description="Low complexity" evidence="5">
    <location>
        <begin position="147"/>
        <end position="157"/>
    </location>
</feature>
<dbReference type="Proteomes" id="UP001295684">
    <property type="component" value="Unassembled WGS sequence"/>
</dbReference>
<dbReference type="GO" id="GO:0005737">
    <property type="term" value="C:cytoplasm"/>
    <property type="evidence" value="ECO:0007669"/>
    <property type="project" value="TreeGrafter"/>
</dbReference>
<feature type="compositionally biased region" description="Basic and acidic residues" evidence="5">
    <location>
        <begin position="137"/>
        <end position="146"/>
    </location>
</feature>
<evidence type="ECO:0000259" key="7">
    <source>
        <dbReference type="Pfam" id="PF04377"/>
    </source>
</evidence>
<evidence type="ECO:0000313" key="8">
    <source>
        <dbReference type="EMBL" id="CAI2363904.1"/>
    </source>
</evidence>
<comment type="similarity">
    <text evidence="1">Belongs to the R-transferase family.</text>
</comment>
<keyword evidence="9" id="KW-1185">Reference proteome</keyword>
<feature type="region of interest" description="Disordered" evidence="5">
    <location>
        <begin position="137"/>
        <end position="169"/>
    </location>
</feature>
<dbReference type="PANTHER" id="PTHR21367:SF1">
    <property type="entry name" value="ARGINYL-TRNA--PROTEIN TRANSFERASE 1"/>
    <property type="match status" value="1"/>
</dbReference>
<keyword evidence="3" id="KW-0808">Transferase</keyword>
<evidence type="ECO:0000256" key="4">
    <source>
        <dbReference type="ARBA" id="ARBA00023315"/>
    </source>
</evidence>
<dbReference type="AlphaFoldDB" id="A0AAD1UEF4"/>
<gene>
    <name evidence="8" type="ORF">ECRASSUSDP1_LOCUS5244</name>
</gene>
<proteinExistence type="inferred from homology"/>
<feature type="domain" description="N-end aminoacyl transferase N-terminal" evidence="6">
    <location>
        <begin position="36"/>
        <end position="109"/>
    </location>
</feature>
<feature type="domain" description="N-end rule aminoacyl transferase C-terminal" evidence="7">
    <location>
        <begin position="229"/>
        <end position="387"/>
    </location>
</feature>
<evidence type="ECO:0000259" key="6">
    <source>
        <dbReference type="Pfam" id="PF04376"/>
    </source>
</evidence>